<dbReference type="PROSITE" id="PS00399">
    <property type="entry name" value="SUCCINYL_COA_LIG_2"/>
    <property type="match status" value="1"/>
</dbReference>
<dbReference type="InterPro" id="IPR033847">
    <property type="entry name" value="Citrt_syn/SCS-alpha_CS"/>
</dbReference>
<dbReference type="SUPFAM" id="SSF52210">
    <property type="entry name" value="Succinyl-CoA synthetase domains"/>
    <property type="match status" value="1"/>
</dbReference>
<dbReference type="GO" id="GO:0009361">
    <property type="term" value="C:succinate-CoA ligase complex (ADP-forming)"/>
    <property type="evidence" value="ECO:0007669"/>
    <property type="project" value="TreeGrafter"/>
</dbReference>
<dbReference type="InterPro" id="IPR005811">
    <property type="entry name" value="SUCC_ACL_C"/>
</dbReference>
<dbReference type="Pfam" id="PF02629">
    <property type="entry name" value="CoA_binding"/>
    <property type="match status" value="1"/>
</dbReference>
<dbReference type="InterPro" id="IPR036291">
    <property type="entry name" value="NAD(P)-bd_dom_sf"/>
</dbReference>
<dbReference type="NCBIfam" id="NF004230">
    <property type="entry name" value="PRK05678.1"/>
    <property type="match status" value="1"/>
</dbReference>
<reference evidence="6" key="2">
    <citation type="journal article" date="2014" name="ISME J.">
        <title>Microbial stratification in low pH oxic and suboxic macroscopic growths along an acid mine drainage.</title>
        <authorList>
            <person name="Mendez-Garcia C."/>
            <person name="Mesa V."/>
            <person name="Sprenger R.R."/>
            <person name="Richter M."/>
            <person name="Diez M.S."/>
            <person name="Solano J."/>
            <person name="Bargiela R."/>
            <person name="Golyshina O.V."/>
            <person name="Manteca A."/>
            <person name="Ramos J.L."/>
            <person name="Gallego J.R."/>
            <person name="Llorente I."/>
            <person name="Martins Dos Santos V.A."/>
            <person name="Jensen O.N."/>
            <person name="Pelaez A.I."/>
            <person name="Sanchez J."/>
            <person name="Ferrer M."/>
        </authorList>
    </citation>
    <scope>NUCLEOTIDE SEQUENCE</scope>
</reference>
<evidence type="ECO:0000256" key="1">
    <source>
        <dbReference type="ARBA" id="ARBA00005064"/>
    </source>
</evidence>
<evidence type="ECO:0000259" key="5">
    <source>
        <dbReference type="SMART" id="SM00881"/>
    </source>
</evidence>
<name>T1CP38_9ZZZZ</name>
<keyword evidence="2" id="KW-0816">Tricarboxylic acid cycle</keyword>
<dbReference type="InterPro" id="IPR017440">
    <property type="entry name" value="Cit_synth/succinyl-CoA_lig_AS"/>
</dbReference>
<dbReference type="FunFam" id="3.40.50.720:FF:000002">
    <property type="entry name" value="Succinate--CoA ligase [ADP-forming] subunit alpha"/>
    <property type="match status" value="1"/>
</dbReference>
<proteinExistence type="inferred from homology"/>
<dbReference type="Gene3D" id="3.40.50.261">
    <property type="entry name" value="Succinyl-CoA synthetase domains"/>
    <property type="match status" value="1"/>
</dbReference>
<accession>T1CP38</accession>
<dbReference type="FunFam" id="3.40.50.261:FF:000002">
    <property type="entry name" value="Succinate--CoA ligase [ADP-forming] subunit alpha"/>
    <property type="match status" value="1"/>
</dbReference>
<dbReference type="GO" id="GO:0006099">
    <property type="term" value="P:tricarboxylic acid cycle"/>
    <property type="evidence" value="ECO:0007669"/>
    <property type="project" value="UniProtKB-KW"/>
</dbReference>
<comment type="pathway">
    <text evidence="1">Carbohydrate metabolism; tricarboxylic acid cycle; succinate from succinyl-CoA (ligase route): step 1/1.</text>
</comment>
<dbReference type="PIRSF" id="PIRSF001553">
    <property type="entry name" value="SucCS_alpha"/>
    <property type="match status" value="1"/>
</dbReference>
<dbReference type="GO" id="GO:0004775">
    <property type="term" value="F:succinate-CoA ligase (ADP-forming) activity"/>
    <property type="evidence" value="ECO:0007669"/>
    <property type="project" value="TreeGrafter"/>
</dbReference>
<comment type="caution">
    <text evidence="6">The sequence shown here is derived from an EMBL/GenBank/DDBJ whole genome shotgun (WGS) entry which is preliminary data.</text>
</comment>
<dbReference type="PANTHER" id="PTHR11117">
    <property type="entry name" value="SUCCINYL-COA LIGASE SUBUNIT ALPHA"/>
    <property type="match status" value="1"/>
</dbReference>
<dbReference type="Gene3D" id="3.40.50.720">
    <property type="entry name" value="NAD(P)-binding Rossmann-like Domain"/>
    <property type="match status" value="1"/>
</dbReference>
<dbReference type="InterPro" id="IPR005810">
    <property type="entry name" value="CoA_lig_alpha"/>
</dbReference>
<dbReference type="SMART" id="SM00881">
    <property type="entry name" value="CoA_binding"/>
    <property type="match status" value="1"/>
</dbReference>
<dbReference type="InterPro" id="IPR016102">
    <property type="entry name" value="Succinyl-CoA_synth-like"/>
</dbReference>
<dbReference type="PRINTS" id="PR01798">
    <property type="entry name" value="SCOASYNTHASE"/>
</dbReference>
<dbReference type="GO" id="GO:0000166">
    <property type="term" value="F:nucleotide binding"/>
    <property type="evidence" value="ECO:0007669"/>
    <property type="project" value="UniProtKB-KW"/>
</dbReference>
<evidence type="ECO:0000256" key="2">
    <source>
        <dbReference type="ARBA" id="ARBA00022532"/>
    </source>
</evidence>
<sequence length="306" mass="31632">MRADPGSKPTREFIMSVLVHKNTRVICQGFTGQQGTFHSQQALDYGTRLVGGITPGKGGSEHLGLPVFNTVQDAVDRTGADASMIFVPPPFAADAILEAADAGIKVIVAITEGIPVLDMLRVKNALTHSYPGTVLIGPNCPGIITPGECKIGIMPGHIHQPGKVGIVSRSGTLTYEAVFQTTQAGLGQSTCIGIGGDPINGLNFIDCLKLFQDDAQTEGIIMVGEIGGSAEEEAAEFIADYVRKPVVAFIAGASAPAGKRMGHAGAIISGGKGTAAAKFAALEKAGVTTVKSPADLGKTLAQRMRK</sequence>
<evidence type="ECO:0000313" key="6">
    <source>
        <dbReference type="EMBL" id="EQD70259.1"/>
    </source>
</evidence>
<dbReference type="SUPFAM" id="SSF51735">
    <property type="entry name" value="NAD(P)-binding Rossmann-fold domains"/>
    <property type="match status" value="1"/>
</dbReference>
<keyword evidence="4" id="KW-0547">Nucleotide-binding</keyword>
<feature type="domain" description="CoA-binding" evidence="5">
    <location>
        <begin position="18"/>
        <end position="114"/>
    </location>
</feature>
<dbReference type="AlphaFoldDB" id="T1CP38"/>
<dbReference type="NCBIfam" id="TIGR01019">
    <property type="entry name" value="sucCoAalpha"/>
    <property type="match status" value="1"/>
</dbReference>
<reference evidence="6" key="1">
    <citation type="submission" date="2013-08" db="EMBL/GenBank/DDBJ databases">
        <authorList>
            <person name="Mendez C."/>
            <person name="Richter M."/>
            <person name="Ferrer M."/>
            <person name="Sanchez J."/>
        </authorList>
    </citation>
    <scope>NUCLEOTIDE SEQUENCE</scope>
</reference>
<protein>
    <submittedName>
        <fullName evidence="6">Succinyl-CoA synthetase subunit alpha</fullName>
    </submittedName>
</protein>
<dbReference type="Pfam" id="PF00549">
    <property type="entry name" value="Ligase_CoA"/>
    <property type="match status" value="1"/>
</dbReference>
<gene>
    <name evidence="6" type="ORF">B1B_05102</name>
</gene>
<organism evidence="6">
    <name type="scientific">mine drainage metagenome</name>
    <dbReference type="NCBI Taxonomy" id="410659"/>
    <lineage>
        <taxon>unclassified sequences</taxon>
        <taxon>metagenomes</taxon>
        <taxon>ecological metagenomes</taxon>
    </lineage>
</organism>
<evidence type="ECO:0000256" key="3">
    <source>
        <dbReference type="ARBA" id="ARBA00022598"/>
    </source>
</evidence>
<dbReference type="HAMAP" id="MF_01988">
    <property type="entry name" value="Succ_CoA_alpha"/>
    <property type="match status" value="1"/>
</dbReference>
<dbReference type="GO" id="GO:0004776">
    <property type="term" value="F:succinate-CoA ligase (GDP-forming) activity"/>
    <property type="evidence" value="ECO:0007669"/>
    <property type="project" value="TreeGrafter"/>
</dbReference>
<dbReference type="PANTHER" id="PTHR11117:SF2">
    <property type="entry name" value="SUCCINATE--COA LIGASE [ADP_GDP-FORMING] SUBUNIT ALPHA, MITOCHONDRIAL"/>
    <property type="match status" value="1"/>
</dbReference>
<dbReference type="InterPro" id="IPR003781">
    <property type="entry name" value="CoA-bd"/>
</dbReference>
<dbReference type="EMBL" id="AUZY01003206">
    <property type="protein sequence ID" value="EQD70259.1"/>
    <property type="molecule type" value="Genomic_DNA"/>
</dbReference>
<keyword evidence="3" id="KW-0436">Ligase</keyword>
<evidence type="ECO:0000256" key="4">
    <source>
        <dbReference type="ARBA" id="ARBA00022741"/>
    </source>
</evidence>
<dbReference type="PROSITE" id="PS01216">
    <property type="entry name" value="SUCCINYL_COA_LIG_1"/>
    <property type="match status" value="1"/>
</dbReference>